<evidence type="ECO:0000313" key="3">
    <source>
        <dbReference type="EMBL" id="KAL0946092.1"/>
    </source>
</evidence>
<feature type="signal peptide" evidence="2">
    <location>
        <begin position="1"/>
        <end position="23"/>
    </location>
</feature>
<evidence type="ECO:0000256" key="2">
    <source>
        <dbReference type="SAM" id="SignalP"/>
    </source>
</evidence>
<evidence type="ECO:0000313" key="4">
    <source>
        <dbReference type="Proteomes" id="UP001556367"/>
    </source>
</evidence>
<comment type="caution">
    <text evidence="3">The sequence shown here is derived from an EMBL/GenBank/DDBJ whole genome shotgun (WGS) entry which is preliminary data.</text>
</comment>
<proteinExistence type="predicted"/>
<dbReference type="EMBL" id="JASNQZ010000015">
    <property type="protein sequence ID" value="KAL0946092.1"/>
    <property type="molecule type" value="Genomic_DNA"/>
</dbReference>
<evidence type="ECO:0000256" key="1">
    <source>
        <dbReference type="SAM" id="MobiDB-lite"/>
    </source>
</evidence>
<reference evidence="4" key="1">
    <citation type="submission" date="2024-06" db="EMBL/GenBank/DDBJ databases">
        <title>Multi-omics analyses provide insights into the biosynthesis of the anticancer antibiotic pleurotin in Hohenbuehelia grisea.</title>
        <authorList>
            <person name="Weaver J.A."/>
            <person name="Alberti F."/>
        </authorList>
    </citation>
    <scope>NUCLEOTIDE SEQUENCE [LARGE SCALE GENOMIC DNA]</scope>
    <source>
        <strain evidence="4">T-177</strain>
    </source>
</reference>
<gene>
    <name evidence="3" type="ORF">HGRIS_012358</name>
</gene>
<organism evidence="3 4">
    <name type="scientific">Hohenbuehelia grisea</name>
    <dbReference type="NCBI Taxonomy" id="104357"/>
    <lineage>
        <taxon>Eukaryota</taxon>
        <taxon>Fungi</taxon>
        <taxon>Dikarya</taxon>
        <taxon>Basidiomycota</taxon>
        <taxon>Agaricomycotina</taxon>
        <taxon>Agaricomycetes</taxon>
        <taxon>Agaricomycetidae</taxon>
        <taxon>Agaricales</taxon>
        <taxon>Pleurotineae</taxon>
        <taxon>Pleurotaceae</taxon>
        <taxon>Hohenbuehelia</taxon>
    </lineage>
</organism>
<feature type="chain" id="PRO_5047129000" description="Secreted protein" evidence="2">
    <location>
        <begin position="24"/>
        <end position="104"/>
    </location>
</feature>
<keyword evidence="2" id="KW-0732">Signal</keyword>
<name>A0ABR3IS47_9AGAR</name>
<keyword evidence="4" id="KW-1185">Reference proteome</keyword>
<evidence type="ECO:0008006" key="5">
    <source>
        <dbReference type="Google" id="ProtNLM"/>
    </source>
</evidence>
<feature type="compositionally biased region" description="Polar residues" evidence="1">
    <location>
        <begin position="72"/>
        <end position="87"/>
    </location>
</feature>
<accession>A0ABR3IS47</accession>
<sequence>MSADAGFSVLAGCCGICCVCCEASLFSWCTTKAYGAGSSTTQSGCCGRCCGDSFNEDAFDKAVQKDLERTRSPGTTGEQPASQTTMSLVIPGGDELAAGRKSPA</sequence>
<dbReference type="Proteomes" id="UP001556367">
    <property type="component" value="Unassembled WGS sequence"/>
</dbReference>
<feature type="region of interest" description="Disordered" evidence="1">
    <location>
        <begin position="66"/>
        <end position="104"/>
    </location>
</feature>
<protein>
    <recommendedName>
        <fullName evidence="5">Secreted protein</fullName>
    </recommendedName>
</protein>